<evidence type="ECO:0000256" key="3">
    <source>
        <dbReference type="ARBA" id="ARBA00022475"/>
    </source>
</evidence>
<evidence type="ECO:0000313" key="11">
    <source>
        <dbReference type="EMBL" id="SEK57316.1"/>
    </source>
</evidence>
<comment type="similarity">
    <text evidence="2">Belongs to the ElaB/YgaM/YqjD family.</text>
</comment>
<dbReference type="InterPro" id="IPR043605">
    <property type="entry name" value="DUF883_C"/>
</dbReference>
<evidence type="ECO:0000256" key="5">
    <source>
        <dbReference type="ARBA" id="ARBA00022692"/>
    </source>
</evidence>
<dbReference type="Pfam" id="PF05957">
    <property type="entry name" value="DUF883"/>
    <property type="match status" value="1"/>
</dbReference>
<feature type="domain" description="DUF883" evidence="9">
    <location>
        <begin position="7"/>
        <end position="57"/>
    </location>
</feature>
<keyword evidence="7 8" id="KW-0472">Membrane</keyword>
<proteinExistence type="inferred from homology"/>
<evidence type="ECO:0000256" key="4">
    <source>
        <dbReference type="ARBA" id="ARBA00022519"/>
    </source>
</evidence>
<keyword evidence="6 8" id="KW-1133">Transmembrane helix</keyword>
<evidence type="ECO:0000256" key="6">
    <source>
        <dbReference type="ARBA" id="ARBA00022989"/>
    </source>
</evidence>
<dbReference type="Pfam" id="PF19029">
    <property type="entry name" value="DUF883_C"/>
    <property type="match status" value="1"/>
</dbReference>
<evidence type="ECO:0000256" key="1">
    <source>
        <dbReference type="ARBA" id="ARBA00004377"/>
    </source>
</evidence>
<feature type="domain" description="DUF883" evidence="10">
    <location>
        <begin position="71"/>
        <end position="97"/>
    </location>
</feature>
<evidence type="ECO:0000259" key="9">
    <source>
        <dbReference type="Pfam" id="PF05957"/>
    </source>
</evidence>
<reference evidence="11 12" key="1">
    <citation type="submission" date="2016-10" db="EMBL/GenBank/DDBJ databases">
        <authorList>
            <person name="de Groot N.N."/>
        </authorList>
    </citation>
    <scope>NUCLEOTIDE SEQUENCE [LARGE SCALE GENOMIC DNA]</scope>
    <source>
        <strain evidence="11 12">Nv1</strain>
    </source>
</reference>
<dbReference type="PANTHER" id="PTHR35893">
    <property type="entry name" value="INNER MEMBRANE PROTEIN-RELATED"/>
    <property type="match status" value="1"/>
</dbReference>
<dbReference type="EMBL" id="FOBH01000002">
    <property type="protein sequence ID" value="SEK57316.1"/>
    <property type="molecule type" value="Genomic_DNA"/>
</dbReference>
<keyword evidence="3" id="KW-1003">Cell membrane</keyword>
<keyword evidence="5 8" id="KW-0812">Transmembrane</keyword>
<dbReference type="RefSeq" id="WP_090827661.1">
    <property type="nucleotide sequence ID" value="NZ_FOBH01000002.1"/>
</dbReference>
<keyword evidence="4" id="KW-0997">Cell inner membrane</keyword>
<evidence type="ECO:0000259" key="10">
    <source>
        <dbReference type="Pfam" id="PF19029"/>
    </source>
</evidence>
<dbReference type="InterPro" id="IPR010279">
    <property type="entry name" value="YqjD/ElaB"/>
</dbReference>
<evidence type="ECO:0000256" key="7">
    <source>
        <dbReference type="ARBA" id="ARBA00023136"/>
    </source>
</evidence>
<gene>
    <name evidence="11" type="ORF">SAMN05216387_10254</name>
</gene>
<dbReference type="STRING" id="1233.SAMN05216387_10254"/>
<dbReference type="PANTHER" id="PTHR35893:SF3">
    <property type="entry name" value="INNER MEMBRANE PROTEIN"/>
    <property type="match status" value="1"/>
</dbReference>
<dbReference type="GO" id="GO:0043022">
    <property type="term" value="F:ribosome binding"/>
    <property type="evidence" value="ECO:0007669"/>
    <property type="project" value="InterPro"/>
</dbReference>
<keyword evidence="12" id="KW-1185">Reference proteome</keyword>
<dbReference type="OrthoDB" id="9181874at2"/>
<evidence type="ECO:0000256" key="2">
    <source>
        <dbReference type="ARBA" id="ARBA00010423"/>
    </source>
</evidence>
<organism evidence="11 12">
    <name type="scientific">Nitrosovibrio tenuis</name>
    <dbReference type="NCBI Taxonomy" id="1233"/>
    <lineage>
        <taxon>Bacteria</taxon>
        <taxon>Pseudomonadati</taxon>
        <taxon>Pseudomonadota</taxon>
        <taxon>Betaproteobacteria</taxon>
        <taxon>Nitrosomonadales</taxon>
        <taxon>Nitrosomonadaceae</taxon>
        <taxon>Nitrosovibrio</taxon>
    </lineage>
</organism>
<dbReference type="GO" id="GO:0005886">
    <property type="term" value="C:plasma membrane"/>
    <property type="evidence" value="ECO:0007669"/>
    <property type="project" value="UniProtKB-SubCell"/>
</dbReference>
<name>A0A1H7I460_9PROT</name>
<dbReference type="InterPro" id="IPR043604">
    <property type="entry name" value="DUF883_N"/>
</dbReference>
<evidence type="ECO:0000313" key="12">
    <source>
        <dbReference type="Proteomes" id="UP000198620"/>
    </source>
</evidence>
<protein>
    <submittedName>
        <fullName evidence="11">Membrane-anchored ribosome-binding protein, inhibits growth in stationary phase, ElaB/YqjD/DUF883 family</fullName>
    </submittedName>
</protein>
<evidence type="ECO:0000256" key="8">
    <source>
        <dbReference type="SAM" id="Phobius"/>
    </source>
</evidence>
<feature type="transmembrane region" description="Helical" evidence="8">
    <location>
        <begin position="79"/>
        <end position="97"/>
    </location>
</feature>
<comment type="subcellular location">
    <subcellularLocation>
        <location evidence="1">Cell inner membrane</location>
        <topology evidence="1">Single-pass membrane protein</topology>
    </subcellularLocation>
</comment>
<accession>A0A1H7I460</accession>
<sequence length="101" mass="11220">MAKTAKEKLLDDFHAVITDTEELMKSVSNEGGGKTQALRAKIEENLKQAREYLEDFEGTVVDKSKIAARITDEYVHENAWRTIGAAVGIGILIGLLMKNRD</sequence>
<dbReference type="Proteomes" id="UP000198620">
    <property type="component" value="Unassembled WGS sequence"/>
</dbReference>
<dbReference type="AlphaFoldDB" id="A0A1H7I460"/>